<dbReference type="PANTHER" id="PTHR44051:SF8">
    <property type="entry name" value="GLUTATHIONE S-TRANSFERASE GSTA"/>
    <property type="match status" value="1"/>
</dbReference>
<dbReference type="InterPro" id="IPR036249">
    <property type="entry name" value="Thioredoxin-like_sf"/>
</dbReference>
<feature type="domain" description="GST N-terminal" evidence="1">
    <location>
        <begin position="20"/>
        <end position="100"/>
    </location>
</feature>
<accession>A0A2R8ACD9</accession>
<gene>
    <name evidence="2" type="primary">gstB_3</name>
    <name evidence="2" type="ORF">POI8812_02211</name>
</gene>
<dbReference type="GO" id="GO:0004364">
    <property type="term" value="F:glutathione transferase activity"/>
    <property type="evidence" value="ECO:0007669"/>
    <property type="project" value="UniProtKB-EC"/>
</dbReference>
<name>A0A2R8ACD9_9RHOB</name>
<dbReference type="InterPro" id="IPR040079">
    <property type="entry name" value="Glutathione_S-Trfase"/>
</dbReference>
<dbReference type="CDD" id="cd00570">
    <property type="entry name" value="GST_N_family"/>
    <property type="match status" value="1"/>
</dbReference>
<dbReference type="SFLD" id="SFLDS00019">
    <property type="entry name" value="Glutathione_Transferase_(cytos"/>
    <property type="match status" value="1"/>
</dbReference>
<evidence type="ECO:0000259" key="1">
    <source>
        <dbReference type="PROSITE" id="PS50404"/>
    </source>
</evidence>
<evidence type="ECO:0000313" key="2">
    <source>
        <dbReference type="EMBL" id="SPF29887.1"/>
    </source>
</evidence>
<dbReference type="SUPFAM" id="SSF47616">
    <property type="entry name" value="GST C-terminal domain-like"/>
    <property type="match status" value="1"/>
</dbReference>
<dbReference type="PANTHER" id="PTHR44051">
    <property type="entry name" value="GLUTATHIONE S-TRANSFERASE-RELATED"/>
    <property type="match status" value="1"/>
</dbReference>
<reference evidence="2 3" key="1">
    <citation type="submission" date="2018-03" db="EMBL/GenBank/DDBJ databases">
        <authorList>
            <person name="Keele B.F."/>
        </authorList>
    </citation>
    <scope>NUCLEOTIDE SEQUENCE [LARGE SCALE GENOMIC DNA]</scope>
    <source>
        <strain evidence="2 3">CeCT 8812</strain>
    </source>
</reference>
<dbReference type="EMBL" id="OMKW01000003">
    <property type="protein sequence ID" value="SPF29887.1"/>
    <property type="molecule type" value="Genomic_DNA"/>
</dbReference>
<sequence>MICTALESPIRRVTEISWDKRMILYGRDMSPFARRVAIWCALQDRPIERRQLLVSGPEWDEIKKVNPMGRVPALVLDDGDVLVETSAIFDYLEETAPEGKNLIPAAGLERRKALQDMAYATATAEKIVALVYDKVRRPESYHYPAWIERLEGQIISGLVEMDGRVPAEGWMSGQDGPGGADIATICAFEMAAIVFPDLDAGPLPGLMRLTIAAQAIACFPETRPNP</sequence>
<dbReference type="InterPro" id="IPR004045">
    <property type="entry name" value="Glutathione_S-Trfase_N"/>
</dbReference>
<protein>
    <submittedName>
        <fullName evidence="2">Glutathione S-transferase GST-6.0</fullName>
        <ecNumber evidence="2">2.5.1.18</ecNumber>
    </submittedName>
</protein>
<dbReference type="Gene3D" id="1.20.1050.10">
    <property type="match status" value="1"/>
</dbReference>
<evidence type="ECO:0000313" key="3">
    <source>
        <dbReference type="Proteomes" id="UP000244932"/>
    </source>
</evidence>
<dbReference type="OrthoDB" id="7583243at2"/>
<proteinExistence type="predicted"/>
<dbReference type="InterPro" id="IPR036282">
    <property type="entry name" value="Glutathione-S-Trfase_C_sf"/>
</dbReference>
<organism evidence="2 3">
    <name type="scientific">Pontivivens insulae</name>
    <dbReference type="NCBI Taxonomy" id="1639689"/>
    <lineage>
        <taxon>Bacteria</taxon>
        <taxon>Pseudomonadati</taxon>
        <taxon>Pseudomonadota</taxon>
        <taxon>Alphaproteobacteria</taxon>
        <taxon>Rhodobacterales</taxon>
        <taxon>Paracoccaceae</taxon>
        <taxon>Pontivivens</taxon>
    </lineage>
</organism>
<dbReference type="AlphaFoldDB" id="A0A2R8ACD9"/>
<dbReference type="Gene3D" id="3.40.30.10">
    <property type="entry name" value="Glutaredoxin"/>
    <property type="match status" value="1"/>
</dbReference>
<dbReference type="Pfam" id="PF13417">
    <property type="entry name" value="GST_N_3"/>
    <property type="match status" value="1"/>
</dbReference>
<dbReference type="EC" id="2.5.1.18" evidence="2"/>
<dbReference type="SUPFAM" id="SSF52833">
    <property type="entry name" value="Thioredoxin-like"/>
    <property type="match status" value="1"/>
</dbReference>
<dbReference type="Proteomes" id="UP000244932">
    <property type="component" value="Unassembled WGS sequence"/>
</dbReference>
<dbReference type="PROSITE" id="PS50404">
    <property type="entry name" value="GST_NTER"/>
    <property type="match status" value="1"/>
</dbReference>
<keyword evidence="3" id="KW-1185">Reference proteome</keyword>
<keyword evidence="2" id="KW-0808">Transferase</keyword>